<dbReference type="RefSeq" id="WP_043593018.1">
    <property type="nucleotide sequence ID" value="NZ_JAEILV010000012.1"/>
</dbReference>
<evidence type="ECO:0000256" key="1">
    <source>
        <dbReference type="ARBA" id="ARBA00022490"/>
    </source>
</evidence>
<accession>A0ABS3GR18</accession>
<keyword evidence="4" id="KW-0143">Chaperone</keyword>
<dbReference type="InterPro" id="IPR024046">
    <property type="entry name" value="Flagellar_assmbl_FliW_dom_sf"/>
</dbReference>
<evidence type="ECO:0000256" key="4">
    <source>
        <dbReference type="HAMAP-Rule" id="MF_01185"/>
    </source>
</evidence>
<dbReference type="HAMAP" id="MF_01185">
    <property type="entry name" value="FliW"/>
    <property type="match status" value="1"/>
</dbReference>
<gene>
    <name evidence="4 5" type="primary">fliW</name>
    <name evidence="5" type="ORF">J1C50_16185</name>
</gene>
<keyword evidence="6" id="KW-1185">Reference proteome</keyword>
<evidence type="ECO:0000256" key="3">
    <source>
        <dbReference type="ARBA" id="ARBA00022845"/>
    </source>
</evidence>
<dbReference type="InterPro" id="IPR003775">
    <property type="entry name" value="Flagellar_assembly_factor_FliW"/>
</dbReference>
<evidence type="ECO:0000256" key="2">
    <source>
        <dbReference type="ARBA" id="ARBA00022795"/>
    </source>
</evidence>
<organism evidence="5 6">
    <name type="scientific">Chromobacterium haemolyticum</name>
    <dbReference type="NCBI Taxonomy" id="394935"/>
    <lineage>
        <taxon>Bacteria</taxon>
        <taxon>Pseudomonadati</taxon>
        <taxon>Pseudomonadota</taxon>
        <taxon>Betaproteobacteria</taxon>
        <taxon>Neisseriales</taxon>
        <taxon>Chromobacteriaceae</taxon>
        <taxon>Chromobacterium</taxon>
    </lineage>
</organism>
<proteinExistence type="inferred from homology"/>
<keyword evidence="5" id="KW-0966">Cell projection</keyword>
<protein>
    <recommendedName>
        <fullName evidence="4">Flagellar assembly factor FliW</fullName>
    </recommendedName>
</protein>
<dbReference type="Gene3D" id="2.30.290.10">
    <property type="entry name" value="BH3618-like"/>
    <property type="match status" value="1"/>
</dbReference>
<dbReference type="NCBIfam" id="NF009792">
    <property type="entry name" value="PRK13284.1"/>
    <property type="match status" value="1"/>
</dbReference>
<dbReference type="SUPFAM" id="SSF141457">
    <property type="entry name" value="BH3618-like"/>
    <property type="match status" value="1"/>
</dbReference>
<keyword evidence="5" id="KW-0969">Cilium</keyword>
<dbReference type="Pfam" id="PF02623">
    <property type="entry name" value="FliW"/>
    <property type="match status" value="1"/>
</dbReference>
<evidence type="ECO:0000313" key="5">
    <source>
        <dbReference type="EMBL" id="MBO0417050.1"/>
    </source>
</evidence>
<dbReference type="PANTHER" id="PTHR39190">
    <property type="entry name" value="FLAGELLAR ASSEMBLY FACTOR FLIW"/>
    <property type="match status" value="1"/>
</dbReference>
<keyword evidence="1 4" id="KW-0963">Cytoplasm</keyword>
<keyword evidence="2 4" id="KW-1005">Bacterial flagellum biogenesis</keyword>
<comment type="caution">
    <text evidence="5">The sequence shown here is derived from an EMBL/GenBank/DDBJ whole genome shotgun (WGS) entry which is preliminary data.</text>
</comment>
<comment type="subcellular location">
    <subcellularLocation>
        <location evidence="4">Cytoplasm</location>
    </subcellularLocation>
</comment>
<evidence type="ECO:0000313" key="6">
    <source>
        <dbReference type="Proteomes" id="UP000664349"/>
    </source>
</evidence>
<dbReference type="PANTHER" id="PTHR39190:SF1">
    <property type="entry name" value="FLAGELLAR ASSEMBLY FACTOR FLIW"/>
    <property type="match status" value="1"/>
</dbReference>
<comment type="function">
    <text evidence="4">Acts as an anti-CsrA protein, binds CsrA and prevents it from repressing translation of its target genes, one of which is flagellin. Binds to flagellin and participates in the assembly of the flagellum.</text>
</comment>
<reference evidence="5 6" key="1">
    <citation type="submission" date="2021-03" db="EMBL/GenBank/DDBJ databases">
        <title>First Case of infection caused by Chromobacterium haemolyticum derived from water in China.</title>
        <authorList>
            <person name="Chen J."/>
            <person name="Liu C."/>
        </authorList>
    </citation>
    <scope>NUCLEOTIDE SEQUENCE [LARGE SCALE GENOMIC DNA]</scope>
    <source>
        <strain evidence="5 6">WJ-5</strain>
    </source>
</reference>
<dbReference type="EMBL" id="JAFLRD010000013">
    <property type="protein sequence ID" value="MBO0417050.1"/>
    <property type="molecule type" value="Genomic_DNA"/>
</dbReference>
<sequence>MLFQSSQLGQVDIDESTVITFPRGIPALENCTRFKLFHNATQAQPQVFWLQSLDDPGVIFSITTPEALDIRYEIDLEDTEVSELKLQQPQDVAILLMLSNQADEQHPALSTMKANIRNPLVINLQSRTGLQKVGLQCDILLHNR</sequence>
<keyword evidence="3 4" id="KW-0810">Translation regulation</keyword>
<dbReference type="Proteomes" id="UP000664349">
    <property type="component" value="Unassembled WGS sequence"/>
</dbReference>
<comment type="subunit">
    <text evidence="4">Interacts with translational regulator CsrA and flagellin(s).</text>
</comment>
<comment type="similarity">
    <text evidence="4">Belongs to the FliW family.</text>
</comment>
<name>A0ABS3GR18_9NEIS</name>
<keyword evidence="5" id="KW-0282">Flagellum</keyword>